<evidence type="ECO:0000313" key="2">
    <source>
        <dbReference type="Proteomes" id="UP001152747"/>
    </source>
</evidence>
<sequence>MNGIRPASLFLTGIQFSLIFEAFKLICKNLGPQFPKFCHHWCSAVEKLSEDPVLVQFAYHFVLTYMWLLQHLCRIQISLMLLRMYNLIFEGEQEPGYLMSWPTEVEMLQMCYILAIWRFAALFFIQSIQDARFWFTIF</sequence>
<dbReference type="EMBL" id="CANHGI010000005">
    <property type="protein sequence ID" value="CAI5450746.1"/>
    <property type="molecule type" value="Genomic_DNA"/>
</dbReference>
<organism evidence="1 2">
    <name type="scientific">Caenorhabditis angaria</name>
    <dbReference type="NCBI Taxonomy" id="860376"/>
    <lineage>
        <taxon>Eukaryota</taxon>
        <taxon>Metazoa</taxon>
        <taxon>Ecdysozoa</taxon>
        <taxon>Nematoda</taxon>
        <taxon>Chromadorea</taxon>
        <taxon>Rhabditida</taxon>
        <taxon>Rhabditina</taxon>
        <taxon>Rhabditomorpha</taxon>
        <taxon>Rhabditoidea</taxon>
        <taxon>Rhabditidae</taxon>
        <taxon>Peloderinae</taxon>
        <taxon>Caenorhabditis</taxon>
    </lineage>
</organism>
<dbReference type="AlphaFoldDB" id="A0A9P1N7B7"/>
<dbReference type="Proteomes" id="UP001152747">
    <property type="component" value="Unassembled WGS sequence"/>
</dbReference>
<accession>A0A9P1N7B7</accession>
<proteinExistence type="predicted"/>
<reference evidence="1" key="1">
    <citation type="submission" date="2022-11" db="EMBL/GenBank/DDBJ databases">
        <authorList>
            <person name="Kikuchi T."/>
        </authorList>
    </citation>
    <scope>NUCLEOTIDE SEQUENCE</scope>
    <source>
        <strain evidence="1">PS1010</strain>
    </source>
</reference>
<gene>
    <name evidence="1" type="ORF">CAMP_LOCUS13383</name>
</gene>
<comment type="caution">
    <text evidence="1">The sequence shown here is derived from an EMBL/GenBank/DDBJ whole genome shotgun (WGS) entry which is preliminary data.</text>
</comment>
<protein>
    <submittedName>
        <fullName evidence="1">Uncharacterized protein</fullName>
    </submittedName>
</protein>
<evidence type="ECO:0000313" key="1">
    <source>
        <dbReference type="EMBL" id="CAI5450746.1"/>
    </source>
</evidence>
<name>A0A9P1N7B7_9PELO</name>
<keyword evidence="2" id="KW-1185">Reference proteome</keyword>